<evidence type="ECO:0000256" key="7">
    <source>
        <dbReference type="ARBA" id="ARBA00022801"/>
    </source>
</evidence>
<comment type="similarity">
    <text evidence="4">Belongs to the Nudix hydrolase family. NudC subfamily.</text>
</comment>
<evidence type="ECO:0000256" key="10">
    <source>
        <dbReference type="ARBA" id="ARBA00023679"/>
    </source>
</evidence>
<comment type="cofactor">
    <cofactor evidence="2">
        <name>Zn(2+)</name>
        <dbReference type="ChEBI" id="CHEBI:29105"/>
    </cofactor>
</comment>
<dbReference type="SUPFAM" id="SSF48371">
    <property type="entry name" value="ARM repeat"/>
    <property type="match status" value="1"/>
</dbReference>
<sequence length="1082" mass="116053">MAPGTKRKAARQADFKKTRKKLGTGKQAASNATDTAFQTKTIALPQQSVSVDRSQQLTTRRNQTLADLAQHARHPSAHMRKDAVGGMLELLTTYPGLAVHETRALLHPLLPLLADDDAGVRRALTAYLGTLLEQLTPAQLSPHVGTLLLFTTSAMSHIAMPVRLDALLVLDAVLAHAAPTVTDGWQAALDSDAYMRDAHGQRVLQAFFAMLGVATDAASVRHGAPAARLGTTASVELQPGGRLRVLRTLAHFLRAATHSEDATQLPLWCFAPALASASEREQLAQLLAAPAPAADAPDMPWVEHAHVDLGALAPLSVVDALVAGAGAAHGSAARRAPVEARLAQLLHASLIATLLDAAPAALAPTGAVQNVHLELVAEILDLAVVLWRAIVTEHVAACSARGQDTPVPALAQLDQLLTHLAPYFPASGTGAPLLPLNAAYCELVALRAMAHADHDGSAPRTARPMERTLAFLTAQLDAPEAWTPALYVALVPTFWLLLSAPHTHADVGLMDALLRHAASLATTSALQPLVFAFLARLALLHTFRSLRVPLDAVHGARDAWQAWLMSLPRTVWEAAVHASSRKGTAESRARCEALAHAQLAFLHTVLLQADGVLFDHATRDALRAPIAPLFAVRHPTRGPIAGPYARLPPRTQAVALNFYAGGHLNRASWLRESAPYLNKALVRPDARFVLLNQGNPLVRRNDASYRIALFQWKDVERTVLNTVRRVTPGATHVFGPEAYALQKRAGADEKHWTRATQGLLAPSLSLAYLGILEDTSAAPSTESFEDTDARALVVPSGAPYFALSLSYRPPGTPEDVRLPGAELLRTLTDEQTGAYEELHMRTVVLTGALDRDDAAIVANARALLDWNEQYAFCAGCGSRQYAVWGGHKRACASVLARVAEDAPFVKSIHPAPPPSTVCASALSLQNYNYPRSDPVIIVGIVSADQEHILLGRQSTWPKGMYSCIAGFVEPGESLEDAVRREALEETGVRVEQVAYHSSQPWPFPANLIFGAFGLAKKTSADIRLDLDAELEDAFFAPRAAVLAAVAAAEQGQRPRGDDAPMRNGKNYLYVQLLMQRAAAGKM</sequence>
<dbReference type="InterPro" id="IPR020084">
    <property type="entry name" value="NUDIX_hydrolase_CS"/>
</dbReference>
<dbReference type="GO" id="GO:0019677">
    <property type="term" value="P:NAD+ catabolic process"/>
    <property type="evidence" value="ECO:0007669"/>
    <property type="project" value="TreeGrafter"/>
</dbReference>
<dbReference type="GO" id="GO:0046872">
    <property type="term" value="F:metal ion binding"/>
    <property type="evidence" value="ECO:0007669"/>
    <property type="project" value="UniProtKB-KW"/>
</dbReference>
<dbReference type="InterPro" id="IPR011989">
    <property type="entry name" value="ARM-like"/>
</dbReference>
<accession>A0AAF0IQU4</accession>
<dbReference type="PANTHER" id="PTHR42904">
    <property type="entry name" value="NUDIX HYDROLASE, NUDC SUBFAMILY"/>
    <property type="match status" value="1"/>
</dbReference>
<gene>
    <name evidence="14" type="primary">NPY1</name>
    <name evidence="14" type="ORF">MBRA1_003156</name>
</gene>
<dbReference type="PANTHER" id="PTHR42904:SF6">
    <property type="entry name" value="NAD-CAPPED RNA HYDROLASE NUDT12"/>
    <property type="match status" value="1"/>
</dbReference>
<dbReference type="GO" id="GO:0035529">
    <property type="term" value="F:NADH pyrophosphatase activity"/>
    <property type="evidence" value="ECO:0007669"/>
    <property type="project" value="TreeGrafter"/>
</dbReference>
<dbReference type="EC" id="3.6.1.22" evidence="5"/>
<dbReference type="PROSITE" id="PS50077">
    <property type="entry name" value="HEAT_REPEAT"/>
    <property type="match status" value="1"/>
</dbReference>
<proteinExistence type="inferred from homology"/>
<dbReference type="PROSITE" id="PS51462">
    <property type="entry name" value="NUDIX"/>
    <property type="match status" value="1"/>
</dbReference>
<evidence type="ECO:0000313" key="14">
    <source>
        <dbReference type="EMBL" id="WFC96495.1"/>
    </source>
</evidence>
<dbReference type="GO" id="GO:0005777">
    <property type="term" value="C:peroxisome"/>
    <property type="evidence" value="ECO:0007669"/>
    <property type="project" value="TreeGrafter"/>
</dbReference>
<protein>
    <recommendedName>
        <fullName evidence="5">NAD(+) diphosphatase</fullName>
        <ecNumber evidence="5">3.6.1.22</ecNumber>
    </recommendedName>
</protein>
<feature type="compositionally biased region" description="Basic residues" evidence="12">
    <location>
        <begin position="1"/>
        <end position="10"/>
    </location>
</feature>
<dbReference type="GO" id="GO:0006742">
    <property type="term" value="P:NADP+ catabolic process"/>
    <property type="evidence" value="ECO:0007669"/>
    <property type="project" value="TreeGrafter"/>
</dbReference>
<dbReference type="SUPFAM" id="SSF55811">
    <property type="entry name" value="Nudix"/>
    <property type="match status" value="1"/>
</dbReference>
<comment type="cofactor">
    <cofactor evidence="1">
        <name>Mg(2+)</name>
        <dbReference type="ChEBI" id="CHEBI:18420"/>
    </cofactor>
</comment>
<dbReference type="InterPro" id="IPR050241">
    <property type="entry name" value="NAD-cap_RNA_hydrolase_NudC"/>
</dbReference>
<feature type="domain" description="Nudix hydrolase" evidence="13">
    <location>
        <begin position="930"/>
        <end position="1058"/>
    </location>
</feature>
<evidence type="ECO:0000256" key="1">
    <source>
        <dbReference type="ARBA" id="ARBA00001946"/>
    </source>
</evidence>
<feature type="region of interest" description="Disordered" evidence="12">
    <location>
        <begin position="1"/>
        <end position="32"/>
    </location>
</feature>
<dbReference type="Gene3D" id="3.90.79.10">
    <property type="entry name" value="Nucleoside Triphosphate Pyrophosphohydrolase"/>
    <property type="match status" value="1"/>
</dbReference>
<dbReference type="Proteomes" id="UP001216638">
    <property type="component" value="Chromosome 3"/>
</dbReference>
<reference evidence="14" key="1">
    <citation type="submission" date="2023-03" db="EMBL/GenBank/DDBJ databases">
        <title>Mating type loci evolution in Malassezia.</title>
        <authorList>
            <person name="Coelho M.A."/>
        </authorList>
    </citation>
    <scope>NUCLEOTIDE SEQUENCE</scope>
    <source>
        <strain evidence="14">CBS 14135</strain>
    </source>
</reference>
<keyword evidence="7 14" id="KW-0378">Hydrolase</keyword>
<evidence type="ECO:0000256" key="9">
    <source>
        <dbReference type="ARBA" id="ARBA00023027"/>
    </source>
</evidence>
<evidence type="ECO:0000256" key="4">
    <source>
        <dbReference type="ARBA" id="ARBA00009595"/>
    </source>
</evidence>
<dbReference type="EMBL" id="CP119953">
    <property type="protein sequence ID" value="WFC96495.1"/>
    <property type="molecule type" value="Genomic_DNA"/>
</dbReference>
<dbReference type="Pfam" id="PF00293">
    <property type="entry name" value="NUDIX"/>
    <property type="match status" value="1"/>
</dbReference>
<feature type="repeat" description="HEAT" evidence="11">
    <location>
        <begin position="105"/>
        <end position="143"/>
    </location>
</feature>
<name>A0AAF0IQU4_9BASI</name>
<evidence type="ECO:0000256" key="5">
    <source>
        <dbReference type="ARBA" id="ARBA00012381"/>
    </source>
</evidence>
<comment type="function">
    <text evidence="3">Component of the RIX1 complex required for processing of ITS2 sequences from 35S pre-rRNA.</text>
</comment>
<dbReference type="InterPro" id="IPR015797">
    <property type="entry name" value="NUDIX_hydrolase-like_dom_sf"/>
</dbReference>
<dbReference type="PROSITE" id="PS00893">
    <property type="entry name" value="NUDIX_BOX"/>
    <property type="match status" value="1"/>
</dbReference>
<evidence type="ECO:0000313" key="15">
    <source>
        <dbReference type="Proteomes" id="UP001216638"/>
    </source>
</evidence>
<dbReference type="InterPro" id="IPR021133">
    <property type="entry name" value="HEAT_type_2"/>
</dbReference>
<keyword evidence="9" id="KW-0520">NAD</keyword>
<keyword evidence="8" id="KW-0460">Magnesium</keyword>
<dbReference type="Pfam" id="PF12333">
    <property type="entry name" value="Ipi1_N"/>
    <property type="match status" value="1"/>
</dbReference>
<comment type="catalytic activity">
    <reaction evidence="10">
        <text>a 5'-end NAD(+)-phospho-ribonucleoside in mRNA + H2O = a 5'-end phospho-adenosine-phospho-ribonucleoside in mRNA + beta-nicotinamide D-ribonucleotide + 2 H(+)</text>
        <dbReference type="Rhea" id="RHEA:60876"/>
        <dbReference type="Rhea" id="RHEA-COMP:15698"/>
        <dbReference type="Rhea" id="RHEA-COMP:15719"/>
        <dbReference type="ChEBI" id="CHEBI:14649"/>
        <dbReference type="ChEBI" id="CHEBI:15377"/>
        <dbReference type="ChEBI" id="CHEBI:15378"/>
        <dbReference type="ChEBI" id="CHEBI:144029"/>
        <dbReference type="ChEBI" id="CHEBI:144051"/>
    </reaction>
    <physiologicalReaction direction="left-to-right" evidence="10">
        <dbReference type="Rhea" id="RHEA:60877"/>
    </physiologicalReaction>
</comment>
<evidence type="ECO:0000256" key="8">
    <source>
        <dbReference type="ARBA" id="ARBA00022842"/>
    </source>
</evidence>
<evidence type="ECO:0000256" key="2">
    <source>
        <dbReference type="ARBA" id="ARBA00001947"/>
    </source>
</evidence>
<dbReference type="InterPro" id="IPR016024">
    <property type="entry name" value="ARM-type_fold"/>
</dbReference>
<dbReference type="InterPro" id="IPR000086">
    <property type="entry name" value="NUDIX_hydrolase_dom"/>
</dbReference>
<dbReference type="InterPro" id="IPR024679">
    <property type="entry name" value="Ipi1_N"/>
</dbReference>
<evidence type="ECO:0000256" key="3">
    <source>
        <dbReference type="ARBA" id="ARBA00002355"/>
    </source>
</evidence>
<dbReference type="Gene3D" id="1.25.10.10">
    <property type="entry name" value="Leucine-rich Repeat Variant"/>
    <property type="match status" value="1"/>
</dbReference>
<dbReference type="AlphaFoldDB" id="A0AAF0IQU4"/>
<dbReference type="GO" id="GO:0005829">
    <property type="term" value="C:cytosol"/>
    <property type="evidence" value="ECO:0007669"/>
    <property type="project" value="TreeGrafter"/>
</dbReference>
<evidence type="ECO:0000259" key="13">
    <source>
        <dbReference type="PROSITE" id="PS51462"/>
    </source>
</evidence>
<keyword evidence="6" id="KW-0479">Metal-binding</keyword>
<evidence type="ECO:0000256" key="11">
    <source>
        <dbReference type="PROSITE-ProRule" id="PRU00103"/>
    </source>
</evidence>
<organism evidence="14 15">
    <name type="scientific">Malassezia brasiliensis</name>
    <dbReference type="NCBI Taxonomy" id="1821822"/>
    <lineage>
        <taxon>Eukaryota</taxon>
        <taxon>Fungi</taxon>
        <taxon>Dikarya</taxon>
        <taxon>Basidiomycota</taxon>
        <taxon>Ustilaginomycotina</taxon>
        <taxon>Malasseziomycetes</taxon>
        <taxon>Malasseziales</taxon>
        <taxon>Malasseziaceae</taxon>
        <taxon>Malassezia</taxon>
    </lineage>
</organism>
<dbReference type="InterPro" id="IPR049734">
    <property type="entry name" value="NudC-like_C"/>
</dbReference>
<keyword evidence="15" id="KW-1185">Reference proteome</keyword>
<dbReference type="Gene3D" id="3.90.79.20">
    <property type="match status" value="1"/>
</dbReference>
<evidence type="ECO:0000256" key="12">
    <source>
        <dbReference type="SAM" id="MobiDB-lite"/>
    </source>
</evidence>
<evidence type="ECO:0000256" key="6">
    <source>
        <dbReference type="ARBA" id="ARBA00022723"/>
    </source>
</evidence>
<dbReference type="CDD" id="cd03429">
    <property type="entry name" value="NUDIX_NADH_pyrophosphatase_Nudt13"/>
    <property type="match status" value="1"/>
</dbReference>